<name>A0ABX8YZF8_9BACT</name>
<organism evidence="1 2">
    <name type="scientific">Candidatus Rhabdochlamydia porcellionis</name>
    <dbReference type="NCBI Taxonomy" id="225148"/>
    <lineage>
        <taxon>Bacteria</taxon>
        <taxon>Pseudomonadati</taxon>
        <taxon>Chlamydiota</taxon>
        <taxon>Chlamydiia</taxon>
        <taxon>Parachlamydiales</taxon>
        <taxon>Candidatus Rhabdochlamydiaceae</taxon>
        <taxon>Candidatus Rhabdochlamydia</taxon>
    </lineage>
</organism>
<keyword evidence="2" id="KW-1185">Reference proteome</keyword>
<evidence type="ECO:0000313" key="2">
    <source>
        <dbReference type="Proteomes" id="UP000822862"/>
    </source>
</evidence>
<proteinExistence type="predicted"/>
<reference evidence="1 2" key="1">
    <citation type="submission" date="2021-05" db="EMBL/GenBank/DDBJ databases">
        <title>Ecology and evolution of chlamydial symbionts of arthropods.</title>
        <authorList>
            <person name="Halter T."/>
            <person name="Sixt B.S."/>
            <person name="Toenshoff E.R."/>
            <person name="Koestlbacher S."/>
            <person name="Schulz F."/>
            <person name="Kostanjsek R."/>
            <person name="Collingro A."/>
            <person name="Hendrickx F."/>
            <person name="Horn M."/>
        </authorList>
    </citation>
    <scope>NUCLEOTIDE SEQUENCE [LARGE SCALE GENOMIC DNA]</scope>
    <source>
        <strain evidence="1 2">15C</strain>
    </source>
</reference>
<protein>
    <submittedName>
        <fullName evidence="1">Uncharacterized protein</fullName>
    </submittedName>
</protein>
<dbReference type="Proteomes" id="UP000822862">
    <property type="component" value="Chromosome"/>
</dbReference>
<gene>
    <name evidence="1" type="ORF">RHAB15C_0000633</name>
</gene>
<dbReference type="RefSeq" id="WP_194845661.1">
    <property type="nucleotide sequence ID" value="NZ_CP075585.1"/>
</dbReference>
<dbReference type="EMBL" id="CP075585">
    <property type="protein sequence ID" value="QZA58754.1"/>
    <property type="molecule type" value="Genomic_DNA"/>
</dbReference>
<sequence length="550" mass="61259">MANLTGMACIYQKICHVLSRRAGRVASIENQLLVNLKNLSNYCIQLNTSYIPWQKIPGLHALEELKEELVNKQQVAPSSEQIAEAISCCNEIHALVTLHRSISSTEDLNPEEIRAIEENTDTIFSAVEENIGEALGGYTPSILAPVFNDLLNSVPESYNPFALASNSLLTTLKKILATVGSSSTLTITSSNYFVSSNAQKALLQLTAISGMSAAGLYYQEQMEEVAKEVLQTFLEITCAYAGMLLFKTDESFKDYFHKIVPATIASKATEHYLDSRESFAITSFALPLVVSSLVYNQASIQETYQQLNRLFINISNSEEQKQLLQPITSFIKDQLIHRFSNALSLIALQKTIENISSSPALAYAVLWADPVINDHLLKNILIPLFSSINQQILDQSIEQKILQVLSASKEYLTILQQDDMQKLLLKIQHDLHRKNPDIEELKNQFLEKVFLKKTGMPLPLGNPTLDLLKQSFGLDIQAVLFTSFKHTPPAIRMLWNSYSYHKKVDQALMLELLLQGFIINGLANLIPGSNTELPSFSYVKTAGLGISLAL</sequence>
<accession>A0ABX8YZF8</accession>
<evidence type="ECO:0000313" key="1">
    <source>
        <dbReference type="EMBL" id="QZA58754.1"/>
    </source>
</evidence>